<feature type="transmembrane region" description="Helical" evidence="1">
    <location>
        <begin position="33"/>
        <end position="54"/>
    </location>
</feature>
<keyword evidence="1" id="KW-1133">Transmembrane helix</keyword>
<dbReference type="EMBL" id="KV784353">
    <property type="protein sequence ID" value="OEU23147.1"/>
    <property type="molecule type" value="Genomic_DNA"/>
</dbReference>
<dbReference type="KEGG" id="fcy:FRACYDRAFT_179129"/>
<feature type="transmembrane region" description="Helical" evidence="1">
    <location>
        <begin position="100"/>
        <end position="121"/>
    </location>
</feature>
<evidence type="ECO:0000256" key="1">
    <source>
        <dbReference type="SAM" id="Phobius"/>
    </source>
</evidence>
<evidence type="ECO:0000313" key="2">
    <source>
        <dbReference type="EMBL" id="OEU23147.1"/>
    </source>
</evidence>
<dbReference type="Gene3D" id="1.20.120.1630">
    <property type="match status" value="1"/>
</dbReference>
<dbReference type="AlphaFoldDB" id="A0A1E7FYC3"/>
<dbReference type="PROSITE" id="PS50244">
    <property type="entry name" value="S5A_REDUCTASE"/>
    <property type="match status" value="1"/>
</dbReference>
<reference evidence="2 3" key="1">
    <citation type="submission" date="2016-09" db="EMBL/GenBank/DDBJ databases">
        <title>Extensive genetic diversity and differential bi-allelic expression allows diatom success in the polar Southern Ocean.</title>
        <authorList>
            <consortium name="DOE Joint Genome Institute"/>
            <person name="Mock T."/>
            <person name="Otillar R.P."/>
            <person name="Strauss J."/>
            <person name="Dupont C."/>
            <person name="Frickenhaus S."/>
            <person name="Maumus F."/>
            <person name="Mcmullan M."/>
            <person name="Sanges R."/>
            <person name="Schmutz J."/>
            <person name="Toseland A."/>
            <person name="Valas R."/>
            <person name="Veluchamy A."/>
            <person name="Ward B.J."/>
            <person name="Allen A."/>
            <person name="Barry K."/>
            <person name="Falciatore A."/>
            <person name="Ferrante M."/>
            <person name="Fortunato A.E."/>
            <person name="Gloeckner G."/>
            <person name="Gruber A."/>
            <person name="Hipkin R."/>
            <person name="Janech M."/>
            <person name="Kroth P."/>
            <person name="Leese F."/>
            <person name="Lindquist E."/>
            <person name="Lyon B.R."/>
            <person name="Martin J."/>
            <person name="Mayer C."/>
            <person name="Parker M."/>
            <person name="Quesneville H."/>
            <person name="Raymond J."/>
            <person name="Uhlig C."/>
            <person name="Valentin K.U."/>
            <person name="Worden A.Z."/>
            <person name="Armbrust E.V."/>
            <person name="Bowler C."/>
            <person name="Green B."/>
            <person name="Moulton V."/>
            <person name="Van Oosterhout C."/>
            <person name="Grigoriev I."/>
        </authorList>
    </citation>
    <scope>NUCLEOTIDE SEQUENCE [LARGE SCALE GENOMIC DNA]</scope>
    <source>
        <strain evidence="2 3">CCMP1102</strain>
    </source>
</reference>
<evidence type="ECO:0000313" key="3">
    <source>
        <dbReference type="Proteomes" id="UP000095751"/>
    </source>
</evidence>
<feature type="transmembrane region" description="Helical" evidence="1">
    <location>
        <begin position="313"/>
        <end position="337"/>
    </location>
</feature>
<feature type="transmembrane region" description="Helical" evidence="1">
    <location>
        <begin position="183"/>
        <end position="201"/>
    </location>
</feature>
<feature type="transmembrane region" description="Helical" evidence="1">
    <location>
        <begin position="234"/>
        <end position="251"/>
    </location>
</feature>
<organism evidence="2 3">
    <name type="scientific">Fragilariopsis cylindrus CCMP1102</name>
    <dbReference type="NCBI Taxonomy" id="635003"/>
    <lineage>
        <taxon>Eukaryota</taxon>
        <taxon>Sar</taxon>
        <taxon>Stramenopiles</taxon>
        <taxon>Ochrophyta</taxon>
        <taxon>Bacillariophyta</taxon>
        <taxon>Bacillariophyceae</taxon>
        <taxon>Bacillariophycidae</taxon>
        <taxon>Bacillariales</taxon>
        <taxon>Bacillariaceae</taxon>
        <taxon>Fragilariopsis</taxon>
    </lineage>
</organism>
<gene>
    <name evidence="2" type="ORF">FRACYDRAFT_179129</name>
</gene>
<keyword evidence="1" id="KW-0812">Transmembrane</keyword>
<proteinExistence type="predicted"/>
<name>A0A1E7FYC3_9STRA</name>
<dbReference type="Pfam" id="PF06966">
    <property type="entry name" value="DUF1295"/>
    <property type="match status" value="1"/>
</dbReference>
<feature type="transmembrane region" description="Helical" evidence="1">
    <location>
        <begin position="61"/>
        <end position="80"/>
    </location>
</feature>
<dbReference type="OrthoDB" id="201504at2759"/>
<keyword evidence="3" id="KW-1185">Reference proteome</keyword>
<dbReference type="InterPro" id="IPR010721">
    <property type="entry name" value="UstE-like"/>
</dbReference>
<dbReference type="PANTHER" id="PTHR32251">
    <property type="entry name" value="3-OXO-5-ALPHA-STEROID 4-DEHYDROGENASE"/>
    <property type="match status" value="1"/>
</dbReference>
<dbReference type="InParanoid" id="A0A1E7FYC3"/>
<sequence length="343" mass="36660">MGFSSAVIGALRGGASSASVVVGPIVTALQGGGPLGVAALTLVASAVITPLTLYRQAYSFSVGYGYSVFAMGVALLSVFWKEPLVHAALTTSNYASTGAAPIFLVASMIFYGFRLGSFLLLRELTVPSKQKQIKSFDKTPLLKRVPFSISVAMFYAFMVTPVMYACRQFVNTGTPLTKGANQIAFLGATIAWFGALMEAIADGHKFLVKRGKDESADFHGPTTGVYAMSRHPNYIAEIVYWSGVLLCGIPSFGKSPIAWICSSLGFVGIFKIMVGATDRLDTKQEEKYGSQKLYDEWKKTVPKLFPTNPIASFIPSLFLVGGTAVTMKVVAMIAMYATGIPSP</sequence>
<protein>
    <submittedName>
        <fullName evidence="2">Uncharacterized protein</fullName>
    </submittedName>
</protein>
<dbReference type="PANTHER" id="PTHR32251:SF15">
    <property type="entry name" value="3-OXO-5-ALPHA-STEROID 4-DEHYDROGENASE (DUF1295)"/>
    <property type="match status" value="1"/>
</dbReference>
<dbReference type="GO" id="GO:0016020">
    <property type="term" value="C:membrane"/>
    <property type="evidence" value="ECO:0007669"/>
    <property type="project" value="TreeGrafter"/>
</dbReference>
<dbReference type="Proteomes" id="UP000095751">
    <property type="component" value="Unassembled WGS sequence"/>
</dbReference>
<feature type="transmembrane region" description="Helical" evidence="1">
    <location>
        <begin position="141"/>
        <end position="163"/>
    </location>
</feature>
<keyword evidence="1" id="KW-0472">Membrane</keyword>
<accession>A0A1E7FYC3</accession>